<keyword evidence="2" id="KW-1185">Reference proteome</keyword>
<evidence type="ECO:0000313" key="1">
    <source>
        <dbReference type="EMBL" id="BBE08593.1"/>
    </source>
</evidence>
<dbReference type="EMBL" id="AP018150">
    <property type="protein sequence ID" value="BBE08593.1"/>
    <property type="molecule type" value="Genomic_DNA"/>
</dbReference>
<dbReference type="RefSeq" id="WP_045363213.1">
    <property type="nucleotide sequence ID" value="NZ_AP018150.1"/>
</dbReference>
<reference evidence="1 2" key="1">
    <citation type="journal article" date="2018" name="Microbes Environ.">
        <title>Comparative Genomic Insights into Endofungal Lifestyles of Two Bacterial Endosymbionts, Mycoavidus cysteinexigens and Burkholderia rhizoxinica.</title>
        <authorList>
            <person name="Sharmin D."/>
            <person name="Guo Y."/>
            <person name="Nishizawa T."/>
            <person name="Ohshima S."/>
            <person name="Sato Y."/>
            <person name="Takashima Y."/>
            <person name="Narisawa K."/>
            <person name="Ohta H."/>
        </authorList>
    </citation>
    <scope>NUCLEOTIDE SEQUENCE [LARGE SCALE GENOMIC DNA]</scope>
    <source>
        <strain evidence="1 2">B1-EB</strain>
    </source>
</reference>
<dbReference type="Proteomes" id="UP000282597">
    <property type="component" value="Chromosome"/>
</dbReference>
<name>A0A2Z6ET47_9BURK</name>
<sequence length="79" mass="9261">MKYAREIMELMSAYPERNFKMIEIVRHANPNPKSKKERCATHRGVLRVLDTLTEMGRIFKIPSRAGNGGYTLYRWKTTT</sequence>
<gene>
    <name evidence="1" type="ORF">MCB1EB_0432</name>
</gene>
<proteinExistence type="predicted"/>
<evidence type="ECO:0000313" key="2">
    <source>
        <dbReference type="Proteomes" id="UP000282597"/>
    </source>
</evidence>
<dbReference type="AlphaFoldDB" id="A0A2Z6ET47"/>
<accession>A0A2Z6ET47</accession>
<dbReference type="KEGG" id="mcys:MCB1EB_0432"/>
<protein>
    <submittedName>
        <fullName evidence="1">Uncharacterized protein</fullName>
    </submittedName>
</protein>
<organism evidence="1 2">
    <name type="scientific">Mycoavidus cysteinexigens</name>
    <dbReference type="NCBI Taxonomy" id="1553431"/>
    <lineage>
        <taxon>Bacteria</taxon>
        <taxon>Pseudomonadati</taxon>
        <taxon>Pseudomonadota</taxon>
        <taxon>Betaproteobacteria</taxon>
        <taxon>Burkholderiales</taxon>
        <taxon>Burkholderiaceae</taxon>
        <taxon>Mycoavidus</taxon>
    </lineage>
</organism>